<feature type="transmembrane region" description="Helical" evidence="7">
    <location>
        <begin position="68"/>
        <end position="87"/>
    </location>
</feature>
<evidence type="ECO:0000256" key="7">
    <source>
        <dbReference type="SAM" id="Phobius"/>
    </source>
</evidence>
<feature type="transmembrane region" description="Helical" evidence="7">
    <location>
        <begin position="141"/>
        <end position="161"/>
    </location>
</feature>
<dbReference type="InterPro" id="IPR001734">
    <property type="entry name" value="Na/solute_symporter"/>
</dbReference>
<dbReference type="AlphaFoldDB" id="A0A1H6T4L9"/>
<feature type="transmembrane region" description="Helical" evidence="7">
    <location>
        <begin position="299"/>
        <end position="318"/>
    </location>
</feature>
<evidence type="ECO:0000256" key="1">
    <source>
        <dbReference type="ARBA" id="ARBA00004141"/>
    </source>
</evidence>
<comment type="similarity">
    <text evidence="2 6">Belongs to the sodium:solute symporter (SSF) (TC 2.A.21) family.</text>
</comment>
<dbReference type="PROSITE" id="PS50283">
    <property type="entry name" value="NA_SOLUT_SYMP_3"/>
    <property type="match status" value="1"/>
</dbReference>
<evidence type="ECO:0000256" key="2">
    <source>
        <dbReference type="ARBA" id="ARBA00006434"/>
    </source>
</evidence>
<feature type="transmembrane region" description="Helical" evidence="7">
    <location>
        <begin position="249"/>
        <end position="267"/>
    </location>
</feature>
<evidence type="ECO:0000313" key="9">
    <source>
        <dbReference type="Proteomes" id="UP000199403"/>
    </source>
</evidence>
<evidence type="ECO:0000256" key="6">
    <source>
        <dbReference type="RuleBase" id="RU362091"/>
    </source>
</evidence>
<dbReference type="Pfam" id="PF00474">
    <property type="entry name" value="SSF"/>
    <property type="match status" value="1"/>
</dbReference>
<dbReference type="CDD" id="cd11477">
    <property type="entry name" value="SLC5sbd_u1"/>
    <property type="match status" value="1"/>
</dbReference>
<feature type="transmembrane region" description="Helical" evidence="7">
    <location>
        <begin position="605"/>
        <end position="627"/>
    </location>
</feature>
<feature type="transmembrane region" description="Helical" evidence="7">
    <location>
        <begin position="339"/>
        <end position="355"/>
    </location>
</feature>
<feature type="transmembrane region" description="Helical" evidence="7">
    <location>
        <begin position="477"/>
        <end position="496"/>
    </location>
</feature>
<feature type="transmembrane region" description="Helical" evidence="7">
    <location>
        <begin position="633"/>
        <end position="650"/>
    </location>
</feature>
<dbReference type="Gene3D" id="1.20.1730.10">
    <property type="entry name" value="Sodium/glucose cotransporter"/>
    <property type="match status" value="1"/>
</dbReference>
<gene>
    <name evidence="8" type="ORF">SAMN05192553_10169</name>
</gene>
<keyword evidence="4 7" id="KW-1133">Transmembrane helix</keyword>
<protein>
    <submittedName>
        <fullName evidence="8">Na+/proline symporter</fullName>
    </submittedName>
</protein>
<dbReference type="InterPro" id="IPR038377">
    <property type="entry name" value="Na/Glc_symporter_sf"/>
</dbReference>
<feature type="transmembrane region" description="Helical" evidence="7">
    <location>
        <begin position="190"/>
        <end position="210"/>
    </location>
</feature>
<dbReference type="Proteomes" id="UP000199403">
    <property type="component" value="Unassembled WGS sequence"/>
</dbReference>
<feature type="transmembrane region" description="Helical" evidence="7">
    <location>
        <begin position="216"/>
        <end position="237"/>
    </location>
</feature>
<evidence type="ECO:0000256" key="4">
    <source>
        <dbReference type="ARBA" id="ARBA00022989"/>
    </source>
</evidence>
<sequence>MGLPPEPCEMDCSLRSGYFFLAPLAYSDEWRCNGRGIGRVSINVGWFCGELATSLQFMSYIPGMLLQGIDWLILLLFFALSLGIGLYSSKKSSENVQEFFKAGGNLPWWVLGISMVATTFSTDTPNLVTDIVRKNGVSGNWVWWSFLLTGMLTVFFFARLWKRSGVLTDIEFYELRYSGRPASFLRGFRALYLGIFFNVVIISGVSLAAIKIGGVLLGLSPLPVLLISGFVTVLYSTLGGLRGVVFTDFLQFGLSLAGAIAAAWVSVNHPAVGGLDQLIQHPDITDKLNFIPDINHWELFLAVFLIPVFVQWWSVWYPGSEPGGGGFIVQRMLAAKNENHALSSIMLFTIVHYAIRPWPWILVALCSILVFPDMDALRDAFPNADASIVQDDMAYPAMLSFMPVGIMGLVVTSLVAAYMSTLSTMLNLGSSYVVNDFYQRFIRPDASQKHLIAVGRLTTIGIMVVGGYVALHLENALQTFGILLQIGAGTGLIYILRWYWWRINALSELVAMAASFLVALYFAFLHELYFEPLPNAAELIAGILFTTGSWVLTAYWTRATDREVLVAFVQKTKAPGPGWKRIHAYLEKTGQKVDTRQYFDFQAALLAFAAGITAVYAFLFGTGSILFGNPGSGLLLLLLAATAFGVLFLLKKRLL</sequence>
<reference evidence="9" key="1">
    <citation type="submission" date="2016-10" db="EMBL/GenBank/DDBJ databases">
        <authorList>
            <person name="Varghese N."/>
            <person name="Submissions S."/>
        </authorList>
    </citation>
    <scope>NUCLEOTIDE SEQUENCE [LARGE SCALE GENOMIC DNA]</scope>
    <source>
        <strain evidence="9">IBRC-M 10761</strain>
    </source>
</reference>
<name>A0A1H6T4L9_9BACT</name>
<feature type="transmembrane region" description="Helical" evidence="7">
    <location>
        <begin position="393"/>
        <end position="411"/>
    </location>
</feature>
<evidence type="ECO:0000256" key="5">
    <source>
        <dbReference type="ARBA" id="ARBA00023136"/>
    </source>
</evidence>
<evidence type="ECO:0000313" key="8">
    <source>
        <dbReference type="EMBL" id="SEI74206.1"/>
    </source>
</evidence>
<dbReference type="PANTHER" id="PTHR11819">
    <property type="entry name" value="SOLUTE CARRIER FAMILY 5"/>
    <property type="match status" value="1"/>
</dbReference>
<organism evidence="8 9">
    <name type="scientific">Cyclobacterium xiamenense</name>
    <dbReference type="NCBI Taxonomy" id="1297121"/>
    <lineage>
        <taxon>Bacteria</taxon>
        <taxon>Pseudomonadati</taxon>
        <taxon>Bacteroidota</taxon>
        <taxon>Cytophagia</taxon>
        <taxon>Cytophagales</taxon>
        <taxon>Cyclobacteriaceae</taxon>
        <taxon>Cyclobacterium</taxon>
    </lineage>
</organism>
<feature type="transmembrane region" description="Helical" evidence="7">
    <location>
        <begin position="503"/>
        <end position="524"/>
    </location>
</feature>
<comment type="subcellular location">
    <subcellularLocation>
        <location evidence="1">Membrane</location>
        <topology evidence="1">Multi-pass membrane protein</topology>
    </subcellularLocation>
</comment>
<keyword evidence="5 7" id="KW-0472">Membrane</keyword>
<keyword evidence="9" id="KW-1185">Reference proteome</keyword>
<dbReference type="STRING" id="1416801.SAMN05192553_10169"/>
<feature type="transmembrane region" description="Helical" evidence="7">
    <location>
        <begin position="450"/>
        <end position="471"/>
    </location>
</feature>
<dbReference type="GO" id="GO:0005886">
    <property type="term" value="C:plasma membrane"/>
    <property type="evidence" value="ECO:0007669"/>
    <property type="project" value="TreeGrafter"/>
</dbReference>
<keyword evidence="3 7" id="KW-0812">Transmembrane</keyword>
<dbReference type="PANTHER" id="PTHR11819:SF77">
    <property type="entry name" value="SODIUM_GLUCOSE COTRANSPORT PROTEIN"/>
    <property type="match status" value="1"/>
</dbReference>
<dbReference type="GO" id="GO:0005412">
    <property type="term" value="F:D-glucose:sodium symporter activity"/>
    <property type="evidence" value="ECO:0007669"/>
    <property type="project" value="TreeGrafter"/>
</dbReference>
<feature type="transmembrane region" description="Helical" evidence="7">
    <location>
        <begin position="536"/>
        <end position="556"/>
    </location>
</feature>
<proteinExistence type="inferred from homology"/>
<evidence type="ECO:0000256" key="3">
    <source>
        <dbReference type="ARBA" id="ARBA00022692"/>
    </source>
</evidence>
<dbReference type="EMBL" id="FNZH01000001">
    <property type="protein sequence ID" value="SEI74206.1"/>
    <property type="molecule type" value="Genomic_DNA"/>
</dbReference>
<feature type="transmembrane region" description="Helical" evidence="7">
    <location>
        <begin position="99"/>
        <end position="121"/>
    </location>
</feature>
<accession>A0A1H6T4L9</accession>